<keyword evidence="2" id="KW-1185">Reference proteome</keyword>
<dbReference type="HOGENOM" id="CLU_173195_1_1_3"/>
<dbReference type="BioCyc" id="CSTA292563:G1353-739-MONOMER"/>
<protein>
    <recommendedName>
        <fullName evidence="3">Toxin-antitoxin system, antitoxin component, ribbon-helix-helix domain protein</fullName>
    </recommendedName>
</protein>
<dbReference type="AlphaFoldDB" id="K9YJR9"/>
<accession>K9YJR9</accession>
<dbReference type="EMBL" id="CP003940">
    <property type="protein sequence ID" value="AFZ46707.1"/>
    <property type="molecule type" value="Genomic_DNA"/>
</dbReference>
<evidence type="ECO:0000313" key="2">
    <source>
        <dbReference type="Proteomes" id="UP000010483"/>
    </source>
</evidence>
<dbReference type="eggNOG" id="ENOG5033CIC">
    <property type="taxonomic scope" value="Bacteria"/>
</dbReference>
<sequence length="76" mass="8717">MIINAQISDALYEKIKHLSSQENISIDELVSIALSNQLSYMDKNFLAERAKKGSWENFQNVLSKVSDQEPEKCDRI</sequence>
<proteinExistence type="predicted"/>
<evidence type="ECO:0008006" key="3">
    <source>
        <dbReference type="Google" id="ProtNLM"/>
    </source>
</evidence>
<name>K9YJR9_CYASC</name>
<gene>
    <name evidence="1" type="ordered locus">Cyast_0734</name>
</gene>
<dbReference type="Proteomes" id="UP000010483">
    <property type="component" value="Chromosome"/>
</dbReference>
<organism evidence="1 2">
    <name type="scientific">Cyanobacterium stanieri (strain ATCC 29140 / PCC 7202)</name>
    <dbReference type="NCBI Taxonomy" id="292563"/>
    <lineage>
        <taxon>Bacteria</taxon>
        <taxon>Bacillati</taxon>
        <taxon>Cyanobacteriota</taxon>
        <taxon>Cyanophyceae</taxon>
        <taxon>Oscillatoriophycideae</taxon>
        <taxon>Chroococcales</taxon>
        <taxon>Geminocystaceae</taxon>
        <taxon>Cyanobacterium</taxon>
    </lineage>
</organism>
<dbReference type="KEGG" id="csn:Cyast_0734"/>
<reference evidence="2" key="1">
    <citation type="journal article" date="2013" name="Proc. Natl. Acad. Sci. U.S.A.">
        <title>Improving the coverage of the cyanobacterial phylum using diversity-driven genome sequencing.</title>
        <authorList>
            <person name="Shih P.M."/>
            <person name="Wu D."/>
            <person name="Latifi A."/>
            <person name="Axen S.D."/>
            <person name="Fewer D.P."/>
            <person name="Talla E."/>
            <person name="Calteau A."/>
            <person name="Cai F."/>
            <person name="Tandeau de Marsac N."/>
            <person name="Rippka R."/>
            <person name="Herdman M."/>
            <person name="Sivonen K."/>
            <person name="Coursin T."/>
            <person name="Laurent T."/>
            <person name="Goodwin L."/>
            <person name="Nolan M."/>
            <person name="Davenport K.W."/>
            <person name="Han C.S."/>
            <person name="Rubin E.M."/>
            <person name="Eisen J.A."/>
            <person name="Woyke T."/>
            <person name="Gugger M."/>
            <person name="Kerfeld C.A."/>
        </authorList>
    </citation>
    <scope>NUCLEOTIDE SEQUENCE [LARGE SCALE GENOMIC DNA]</scope>
    <source>
        <strain evidence="2">ATCC 29140 / PCC 7202</strain>
    </source>
</reference>
<dbReference type="STRING" id="292563.Cyast_0734"/>
<evidence type="ECO:0000313" key="1">
    <source>
        <dbReference type="EMBL" id="AFZ46707.1"/>
    </source>
</evidence>